<evidence type="ECO:0000313" key="3">
    <source>
        <dbReference type="Proteomes" id="UP000326453"/>
    </source>
</evidence>
<accession>A0AAE6NZ20</accession>
<dbReference type="AlphaFoldDB" id="A0AAE6NZ20"/>
<feature type="region of interest" description="Disordered" evidence="1">
    <location>
        <begin position="1"/>
        <end position="31"/>
    </location>
</feature>
<sequence length="31" mass="3630">MRANHRANDGRVFSWNDPPDTGHPGEVYNYR</sequence>
<dbReference type="EMBL" id="CP044426">
    <property type="protein sequence ID" value="QFG37893.1"/>
    <property type="molecule type" value="Genomic_DNA"/>
</dbReference>
<evidence type="ECO:0000313" key="2">
    <source>
        <dbReference type="EMBL" id="QFG37893.1"/>
    </source>
</evidence>
<proteinExistence type="predicted"/>
<protein>
    <submittedName>
        <fullName evidence="2">Uncharacterized protein</fullName>
    </submittedName>
</protein>
<dbReference type="KEGG" id="ppan:ESD82_17635"/>
<organism evidence="2 3">
    <name type="scientific">Paracoccus pantotrophus</name>
    <name type="common">Thiosphaera pantotropha</name>
    <dbReference type="NCBI Taxonomy" id="82367"/>
    <lineage>
        <taxon>Bacteria</taxon>
        <taxon>Pseudomonadati</taxon>
        <taxon>Pseudomonadota</taxon>
        <taxon>Alphaproteobacteria</taxon>
        <taxon>Rhodobacterales</taxon>
        <taxon>Paracoccaceae</taxon>
        <taxon>Paracoccus</taxon>
    </lineage>
</organism>
<evidence type="ECO:0000256" key="1">
    <source>
        <dbReference type="SAM" id="MobiDB-lite"/>
    </source>
</evidence>
<gene>
    <name evidence="2" type="ORF">ESD82_17635</name>
</gene>
<dbReference type="Proteomes" id="UP000326453">
    <property type="component" value="Chromosome 1"/>
</dbReference>
<name>A0AAE6NZ20_PARPN</name>
<reference evidence="2 3" key="1">
    <citation type="submission" date="2019-01" db="EMBL/GenBank/DDBJ databases">
        <title>Complete Genome Sequence and Annotation of the Paracoccus pantotrophus type strain DSM 2944.</title>
        <authorList>
            <person name="Bockwoldt J.A."/>
            <person name="Zimmermann M."/>
            <person name="Tiso T."/>
            <person name="Blank L.M."/>
        </authorList>
    </citation>
    <scope>NUCLEOTIDE SEQUENCE [LARGE SCALE GENOMIC DNA]</scope>
    <source>
        <strain evidence="2 3">DSM 2944</strain>
    </source>
</reference>